<protein>
    <submittedName>
        <fullName evidence="2">Putative ovule protein</fullName>
    </submittedName>
</protein>
<feature type="transmembrane region" description="Helical" evidence="1">
    <location>
        <begin position="12"/>
        <end position="29"/>
    </location>
</feature>
<keyword evidence="1" id="KW-0812">Transmembrane</keyword>
<evidence type="ECO:0000313" key="2">
    <source>
        <dbReference type="EMBL" id="JAP31651.1"/>
    </source>
</evidence>
<name>A0A0V0IGR4_SOLCH</name>
<keyword evidence="1" id="KW-1133">Transmembrane helix</keyword>
<dbReference type="AlphaFoldDB" id="A0A0V0IGR4"/>
<sequence>MIRKIIWGVTSLVLNFYIYFFHYVTYHFFKFQGQLPVALFIVYFLNISFNICQYESMHEAENWWRLKNGICS</sequence>
<organism evidence="2">
    <name type="scientific">Solanum chacoense</name>
    <name type="common">Chaco potato</name>
    <dbReference type="NCBI Taxonomy" id="4108"/>
    <lineage>
        <taxon>Eukaryota</taxon>
        <taxon>Viridiplantae</taxon>
        <taxon>Streptophyta</taxon>
        <taxon>Embryophyta</taxon>
        <taxon>Tracheophyta</taxon>
        <taxon>Spermatophyta</taxon>
        <taxon>Magnoliopsida</taxon>
        <taxon>eudicotyledons</taxon>
        <taxon>Gunneridae</taxon>
        <taxon>Pentapetalae</taxon>
        <taxon>asterids</taxon>
        <taxon>lamiids</taxon>
        <taxon>Solanales</taxon>
        <taxon>Solanaceae</taxon>
        <taxon>Solanoideae</taxon>
        <taxon>Solaneae</taxon>
        <taxon>Solanum</taxon>
    </lineage>
</organism>
<proteinExistence type="predicted"/>
<accession>A0A0V0IGR4</accession>
<dbReference type="EMBL" id="GEDG01006836">
    <property type="protein sequence ID" value="JAP31651.1"/>
    <property type="molecule type" value="Transcribed_RNA"/>
</dbReference>
<evidence type="ECO:0000256" key="1">
    <source>
        <dbReference type="SAM" id="Phobius"/>
    </source>
</evidence>
<keyword evidence="1" id="KW-0472">Membrane</keyword>
<feature type="transmembrane region" description="Helical" evidence="1">
    <location>
        <begin position="35"/>
        <end position="52"/>
    </location>
</feature>
<reference evidence="2" key="1">
    <citation type="submission" date="2015-12" db="EMBL/GenBank/DDBJ databases">
        <title>Gene expression during late stages of embryo sac development: a critical building block for successful pollen-pistil interactions.</title>
        <authorList>
            <person name="Liu Y."/>
            <person name="Joly V."/>
            <person name="Sabar M."/>
            <person name="Matton D.P."/>
        </authorList>
    </citation>
    <scope>NUCLEOTIDE SEQUENCE</scope>
</reference>